<keyword evidence="3" id="KW-1185">Reference proteome</keyword>
<dbReference type="Proteomes" id="UP000807025">
    <property type="component" value="Unassembled WGS sequence"/>
</dbReference>
<protein>
    <submittedName>
        <fullName evidence="2">Uncharacterized protein</fullName>
    </submittedName>
</protein>
<feature type="region of interest" description="Disordered" evidence="1">
    <location>
        <begin position="1"/>
        <end position="70"/>
    </location>
</feature>
<gene>
    <name evidence="2" type="ORF">BDN71DRAFT_1436066</name>
</gene>
<dbReference type="OrthoDB" id="3008097at2759"/>
<evidence type="ECO:0000313" key="2">
    <source>
        <dbReference type="EMBL" id="KAF9488530.1"/>
    </source>
</evidence>
<accession>A0A9P6DAD4</accession>
<evidence type="ECO:0000313" key="3">
    <source>
        <dbReference type="Proteomes" id="UP000807025"/>
    </source>
</evidence>
<dbReference type="AlphaFoldDB" id="A0A9P6DAD4"/>
<proteinExistence type="predicted"/>
<feature type="region of interest" description="Disordered" evidence="1">
    <location>
        <begin position="88"/>
        <end position="113"/>
    </location>
</feature>
<feature type="compositionally biased region" description="Low complexity" evidence="1">
    <location>
        <begin position="19"/>
        <end position="31"/>
    </location>
</feature>
<evidence type="ECO:0000256" key="1">
    <source>
        <dbReference type="SAM" id="MobiDB-lite"/>
    </source>
</evidence>
<dbReference type="EMBL" id="MU154709">
    <property type="protein sequence ID" value="KAF9488530.1"/>
    <property type="molecule type" value="Genomic_DNA"/>
</dbReference>
<organism evidence="2 3">
    <name type="scientific">Pleurotus eryngii</name>
    <name type="common">Boletus of the steppes</name>
    <dbReference type="NCBI Taxonomy" id="5323"/>
    <lineage>
        <taxon>Eukaryota</taxon>
        <taxon>Fungi</taxon>
        <taxon>Dikarya</taxon>
        <taxon>Basidiomycota</taxon>
        <taxon>Agaricomycotina</taxon>
        <taxon>Agaricomycetes</taxon>
        <taxon>Agaricomycetidae</taxon>
        <taxon>Agaricales</taxon>
        <taxon>Pleurotineae</taxon>
        <taxon>Pleurotaceae</taxon>
        <taxon>Pleurotus</taxon>
    </lineage>
</organism>
<sequence length="364" mass="40187">MAPKTTPVDPHATPRASRTRVTQTRTQTRTRNAQMQYPQASTPNLSPTRGSSAKYGPEFTNTKSPNDTNEEDSIVYKALLLELPQVPDSHSFAEGSTSSHSSRVPTKKELDVKHSGKQLDKVVACPGIMEKLIEKLRKSLKACDQLSENDPFMSRLSIESRCAHLPGNICSEHDTANWVHSVILRPAIAVVQYLLYNNTVTKDFPNISSVGGSAPVPDGVMFEFCRDADNALATIEFKTHVVLSVDWFDAIHGLLDRAGDSGIPGSAAKFCWPDSEDTEFDKATKVLVQVWGQMRKWKVTYAILSSYEQTYFLFKSKAQSDALYITNGFEPDNSDLLPATVSFLALALGIYSFSDLGLPEPNHL</sequence>
<feature type="compositionally biased region" description="Polar residues" evidence="1">
    <location>
        <begin position="32"/>
        <end position="51"/>
    </location>
</feature>
<name>A0A9P6DAD4_PLEER</name>
<feature type="compositionally biased region" description="Polar residues" evidence="1">
    <location>
        <begin position="94"/>
        <end position="104"/>
    </location>
</feature>
<comment type="caution">
    <text evidence="2">The sequence shown here is derived from an EMBL/GenBank/DDBJ whole genome shotgun (WGS) entry which is preliminary data.</text>
</comment>
<reference evidence="2" key="1">
    <citation type="submission" date="2020-11" db="EMBL/GenBank/DDBJ databases">
        <authorList>
            <consortium name="DOE Joint Genome Institute"/>
            <person name="Ahrendt S."/>
            <person name="Riley R."/>
            <person name="Andreopoulos W."/>
            <person name="Labutti K."/>
            <person name="Pangilinan J."/>
            <person name="Ruiz-Duenas F.J."/>
            <person name="Barrasa J.M."/>
            <person name="Sanchez-Garcia M."/>
            <person name="Camarero S."/>
            <person name="Miyauchi S."/>
            <person name="Serrano A."/>
            <person name="Linde D."/>
            <person name="Babiker R."/>
            <person name="Drula E."/>
            <person name="Ayuso-Fernandez I."/>
            <person name="Pacheco R."/>
            <person name="Padilla G."/>
            <person name="Ferreira P."/>
            <person name="Barriuso J."/>
            <person name="Kellner H."/>
            <person name="Castanera R."/>
            <person name="Alfaro M."/>
            <person name="Ramirez L."/>
            <person name="Pisabarro A.G."/>
            <person name="Kuo A."/>
            <person name="Tritt A."/>
            <person name="Lipzen A."/>
            <person name="He G."/>
            <person name="Yan M."/>
            <person name="Ng V."/>
            <person name="Cullen D."/>
            <person name="Martin F."/>
            <person name="Rosso M.-N."/>
            <person name="Henrissat B."/>
            <person name="Hibbett D."/>
            <person name="Martinez A.T."/>
            <person name="Grigoriev I.V."/>
        </authorList>
    </citation>
    <scope>NUCLEOTIDE SEQUENCE</scope>
    <source>
        <strain evidence="2">ATCC 90797</strain>
    </source>
</reference>